<reference evidence="1 2" key="1">
    <citation type="submission" date="2023-07" db="EMBL/GenBank/DDBJ databases">
        <title>Genomic Encyclopedia of Type Strains, Phase IV (KMG-IV): sequencing the most valuable type-strain genomes for metagenomic binning, comparative biology and taxonomic classification.</title>
        <authorList>
            <person name="Goeker M."/>
        </authorList>
    </citation>
    <scope>NUCLEOTIDE SEQUENCE [LARGE SCALE GENOMIC DNA]</scope>
    <source>
        <strain evidence="1 2">DSM 15049</strain>
    </source>
</reference>
<evidence type="ECO:0000313" key="1">
    <source>
        <dbReference type="EMBL" id="MDQ0555894.1"/>
    </source>
</evidence>
<name>A0ABU0MYU7_9FIRM</name>
<sequence>MKIFKISLFFIFSLLIFTGCSDSKVSKSEYKYGVIYSSIYDNKSKLYTYDNDGKYVSDKNINAGGITLSSFMKSGISVGDYVYYGCPVSENKGNNYILQLNTNTLEDKKIKSTDKITPTHFSVDDKYAYSGFSTLTTTYLSKTDLNKNEVLDSTEIQGQGIFMTEDGKNLYAITIMHDLNPHGKVYILDKDNFKVSKSIDLPDLSFIIDAKIIDNNMYILPNRDGNDNLSKKLIKLNLNDFSINTIDLPFDNLFKLHSDDNNLYVVEASYNGYETKNRIAKINLQNMKIDVFNSNNNNQTSYIVKDEFISSDGNKIYIYDTKNFKLIKEFELDKVKDQQFVSFYIKNN</sequence>
<dbReference type="EMBL" id="JAUSWG010000003">
    <property type="protein sequence ID" value="MDQ0555894.1"/>
    <property type="molecule type" value="Genomic_DNA"/>
</dbReference>
<keyword evidence="2" id="KW-1185">Reference proteome</keyword>
<comment type="caution">
    <text evidence="1">The sequence shown here is derived from an EMBL/GenBank/DDBJ whole genome shotgun (WGS) entry which is preliminary data.</text>
</comment>
<protein>
    <recommendedName>
        <fullName evidence="3">Lipoprotein</fullName>
    </recommendedName>
</protein>
<organism evidence="1 2">
    <name type="scientific">Paraclostridium ghonii</name>
    <dbReference type="NCBI Taxonomy" id="29358"/>
    <lineage>
        <taxon>Bacteria</taxon>
        <taxon>Bacillati</taxon>
        <taxon>Bacillota</taxon>
        <taxon>Clostridia</taxon>
        <taxon>Peptostreptococcales</taxon>
        <taxon>Peptostreptococcaceae</taxon>
        <taxon>Paraclostridium</taxon>
    </lineage>
</organism>
<dbReference type="Proteomes" id="UP001232584">
    <property type="component" value="Unassembled WGS sequence"/>
</dbReference>
<gene>
    <name evidence="1" type="ORF">QOZ92_001007</name>
</gene>
<dbReference type="RefSeq" id="WP_307504013.1">
    <property type="nucleotide sequence ID" value="NZ_BAAACE010000001.1"/>
</dbReference>
<evidence type="ECO:0008006" key="3">
    <source>
        <dbReference type="Google" id="ProtNLM"/>
    </source>
</evidence>
<proteinExistence type="predicted"/>
<accession>A0ABU0MYU7</accession>
<dbReference type="SUPFAM" id="SSF51004">
    <property type="entry name" value="C-terminal (heme d1) domain of cytochrome cd1-nitrite reductase"/>
    <property type="match status" value="1"/>
</dbReference>
<dbReference type="InterPro" id="IPR011048">
    <property type="entry name" value="Haem_d1_sf"/>
</dbReference>
<evidence type="ECO:0000313" key="2">
    <source>
        <dbReference type="Proteomes" id="UP001232584"/>
    </source>
</evidence>
<dbReference type="PROSITE" id="PS51257">
    <property type="entry name" value="PROKAR_LIPOPROTEIN"/>
    <property type="match status" value="1"/>
</dbReference>